<accession>A0A087E552</accession>
<dbReference type="InterPro" id="IPR001387">
    <property type="entry name" value="Cro/C1-type_HTH"/>
</dbReference>
<dbReference type="InterPro" id="IPR010982">
    <property type="entry name" value="Lambda_DNA-bd_dom_sf"/>
</dbReference>
<reference evidence="3 4" key="1">
    <citation type="submission" date="2014-03" db="EMBL/GenBank/DDBJ databases">
        <title>Genomics of Bifidobacteria.</title>
        <authorList>
            <person name="Ventura M."/>
            <person name="Milani C."/>
            <person name="Lugli G.A."/>
        </authorList>
    </citation>
    <scope>NUCLEOTIDE SEQUENCE [LARGE SCALE GENOMIC DNA]</scope>
    <source>
        <strain evidence="3 4">LMG 11597</strain>
    </source>
</reference>
<sequence>MALQTVNGVGLDATRVEETISFNVKIRLAALGLNQSALADYLGIKRSTISVKLNGKSVWTVPDLVNTANYLETTPEALMDDSMMSQMPSRNKNAAVADTRPRHSASAPAGIRTPDTLIKSQLL</sequence>
<organism evidence="3 4">
    <name type="scientific">Bifidobacterium subtile</name>
    <dbReference type="NCBI Taxonomy" id="77635"/>
    <lineage>
        <taxon>Bacteria</taxon>
        <taxon>Bacillati</taxon>
        <taxon>Actinomycetota</taxon>
        <taxon>Actinomycetes</taxon>
        <taxon>Bifidobacteriales</taxon>
        <taxon>Bifidobacteriaceae</taxon>
        <taxon>Bifidobacterium</taxon>
    </lineage>
</organism>
<name>A0A087E552_9BIFI</name>
<protein>
    <submittedName>
        <fullName evidence="3">Plasmid maintenance system antidote protein</fullName>
    </submittedName>
</protein>
<dbReference type="GO" id="GO:0003677">
    <property type="term" value="F:DNA binding"/>
    <property type="evidence" value="ECO:0007669"/>
    <property type="project" value="InterPro"/>
</dbReference>
<dbReference type="EMBL" id="JGZR01000007">
    <property type="protein sequence ID" value="KFJ02903.1"/>
    <property type="molecule type" value="Genomic_DNA"/>
</dbReference>
<evidence type="ECO:0000313" key="4">
    <source>
        <dbReference type="Proteomes" id="UP000029055"/>
    </source>
</evidence>
<dbReference type="Proteomes" id="UP000029055">
    <property type="component" value="Unassembled WGS sequence"/>
</dbReference>
<dbReference type="Pfam" id="PF08667">
    <property type="entry name" value="BetR"/>
    <property type="match status" value="1"/>
</dbReference>
<evidence type="ECO:0000256" key="1">
    <source>
        <dbReference type="SAM" id="MobiDB-lite"/>
    </source>
</evidence>
<dbReference type="PROSITE" id="PS50943">
    <property type="entry name" value="HTH_CROC1"/>
    <property type="match status" value="1"/>
</dbReference>
<gene>
    <name evidence="3" type="ORF">BISU_0828</name>
</gene>
<proteinExistence type="predicted"/>
<evidence type="ECO:0000259" key="2">
    <source>
        <dbReference type="PROSITE" id="PS50943"/>
    </source>
</evidence>
<dbReference type="CDD" id="cd00093">
    <property type="entry name" value="HTH_XRE"/>
    <property type="match status" value="1"/>
</dbReference>
<dbReference type="AlphaFoldDB" id="A0A087E552"/>
<comment type="caution">
    <text evidence="3">The sequence shown here is derived from an EMBL/GenBank/DDBJ whole genome shotgun (WGS) entry which is preliminary data.</text>
</comment>
<feature type="domain" description="HTH cro/C1-type" evidence="2">
    <location>
        <begin position="24"/>
        <end position="78"/>
    </location>
</feature>
<dbReference type="InterPro" id="IPR013975">
    <property type="entry name" value="Tscrpt_reg_BetR_N"/>
</dbReference>
<keyword evidence="4" id="KW-1185">Reference proteome</keyword>
<dbReference type="Gene3D" id="1.10.260.40">
    <property type="entry name" value="lambda repressor-like DNA-binding domains"/>
    <property type="match status" value="1"/>
</dbReference>
<evidence type="ECO:0000313" key="3">
    <source>
        <dbReference type="EMBL" id="KFJ02903.1"/>
    </source>
</evidence>
<dbReference type="SUPFAM" id="SSF47413">
    <property type="entry name" value="lambda repressor-like DNA-binding domains"/>
    <property type="match status" value="1"/>
</dbReference>
<feature type="region of interest" description="Disordered" evidence="1">
    <location>
        <begin position="85"/>
        <end position="111"/>
    </location>
</feature>